<dbReference type="AlphaFoldDB" id="A0A9J6ZIE6"/>
<organism evidence="1 2">
    <name type="scientific">Candidatus Pristimantibacillus lignocellulolyticus</name>
    <dbReference type="NCBI Taxonomy" id="2994561"/>
    <lineage>
        <taxon>Bacteria</taxon>
        <taxon>Bacillati</taxon>
        <taxon>Bacillota</taxon>
        <taxon>Bacilli</taxon>
        <taxon>Bacillales</taxon>
        <taxon>Paenibacillaceae</taxon>
        <taxon>Candidatus Pristimantibacillus</taxon>
    </lineage>
</organism>
<evidence type="ECO:0000313" key="2">
    <source>
        <dbReference type="Proteomes" id="UP001056756"/>
    </source>
</evidence>
<dbReference type="EMBL" id="CP097899">
    <property type="protein sequence ID" value="URN95957.1"/>
    <property type="molecule type" value="Genomic_DNA"/>
</dbReference>
<protein>
    <submittedName>
        <fullName evidence="1">Sigma factor G inhibitor Gin</fullName>
    </submittedName>
</protein>
<proteinExistence type="predicted"/>
<reference evidence="1" key="1">
    <citation type="submission" date="2022-05" db="EMBL/GenBank/DDBJ databases">
        <title>Novel bacterial taxa in a minimal lignocellulolytic consortium and its capacity to transform plastics disclosed by genome-resolved metagenomics.</title>
        <authorList>
            <person name="Rodriguez C.A.D."/>
            <person name="Diaz-Garcia L."/>
            <person name="Herrera K."/>
            <person name="Tarazona N.A."/>
            <person name="Sproer C."/>
            <person name="Overmann J."/>
            <person name="Jimenez D.J."/>
        </authorList>
    </citation>
    <scope>NUCLEOTIDE SEQUENCE</scope>
    <source>
        <strain evidence="1">MAG5</strain>
    </source>
</reference>
<dbReference type="Pfam" id="PF10764">
    <property type="entry name" value="Gin"/>
    <property type="match status" value="1"/>
</dbReference>
<dbReference type="KEGG" id="plig:NAG76_06915"/>
<gene>
    <name evidence="1" type="ORF">NAG76_06915</name>
</gene>
<evidence type="ECO:0000313" key="1">
    <source>
        <dbReference type="EMBL" id="URN95957.1"/>
    </source>
</evidence>
<sequence length="61" mass="7079">MNTTIEHCCTICGLQREEGIRIVSSFICSNCEHEMVTTDVMDAKYPFFISKMKHIFFEKNA</sequence>
<dbReference type="Proteomes" id="UP001056756">
    <property type="component" value="Chromosome"/>
</dbReference>
<accession>A0A9J6ZIE6</accession>
<dbReference type="InterPro" id="IPR019700">
    <property type="entry name" value="Sigma-G_inhibitor_Gin"/>
</dbReference>
<name>A0A9J6ZIE6_9BACL</name>